<accession>A0AAU7CGZ7</accession>
<dbReference type="PROSITE" id="PS50011">
    <property type="entry name" value="PROTEIN_KINASE_DOM"/>
    <property type="match status" value="1"/>
</dbReference>
<evidence type="ECO:0000259" key="7">
    <source>
        <dbReference type="PROSITE" id="PS50011"/>
    </source>
</evidence>
<name>A0AAU7CGZ7_9BACT</name>
<dbReference type="InterPro" id="IPR049511">
    <property type="entry name" value="PGH-like_rpt"/>
</dbReference>
<dbReference type="Pfam" id="PF17660">
    <property type="entry name" value="BTRD1"/>
    <property type="match status" value="3"/>
</dbReference>
<dbReference type="InterPro" id="IPR016187">
    <property type="entry name" value="CTDL_fold"/>
</dbReference>
<dbReference type="Gene3D" id="1.10.510.10">
    <property type="entry name" value="Transferase(Phosphotransferase) domain 1"/>
    <property type="match status" value="1"/>
</dbReference>
<dbReference type="Pfam" id="PF00069">
    <property type="entry name" value="Pkinase"/>
    <property type="match status" value="1"/>
</dbReference>
<dbReference type="InterPro" id="IPR008271">
    <property type="entry name" value="Ser/Thr_kinase_AS"/>
</dbReference>
<dbReference type="SMART" id="SM00220">
    <property type="entry name" value="S_TKc"/>
    <property type="match status" value="1"/>
</dbReference>
<dbReference type="Pfam" id="PF03781">
    <property type="entry name" value="FGE-sulfatase"/>
    <property type="match status" value="1"/>
</dbReference>
<dbReference type="SUPFAM" id="SSF56436">
    <property type="entry name" value="C-type lectin-like"/>
    <property type="match status" value="1"/>
</dbReference>
<evidence type="ECO:0000256" key="3">
    <source>
        <dbReference type="ARBA" id="ARBA00022777"/>
    </source>
</evidence>
<reference evidence="8" key="1">
    <citation type="submission" date="2024-05" db="EMBL/GenBank/DDBJ databases">
        <title>Planctomycetes of the genus Singulisphaera possess chitinolytic capabilities.</title>
        <authorList>
            <person name="Ivanova A."/>
        </authorList>
    </citation>
    <scope>NUCLEOTIDE SEQUENCE</scope>
    <source>
        <strain evidence="8">Ch08T</strain>
    </source>
</reference>
<dbReference type="EMBL" id="CP155447">
    <property type="protein sequence ID" value="XBH04217.1"/>
    <property type="molecule type" value="Genomic_DNA"/>
</dbReference>
<dbReference type="SUPFAM" id="SSF52540">
    <property type="entry name" value="P-loop containing nucleoside triphosphate hydrolases"/>
    <property type="match status" value="1"/>
</dbReference>
<feature type="region of interest" description="Disordered" evidence="6">
    <location>
        <begin position="79"/>
        <end position="117"/>
    </location>
</feature>
<dbReference type="RefSeq" id="WP_406696971.1">
    <property type="nucleotide sequence ID" value="NZ_CP155447.1"/>
</dbReference>
<dbReference type="SUPFAM" id="SSF56112">
    <property type="entry name" value="Protein kinase-like (PK-like)"/>
    <property type="match status" value="1"/>
</dbReference>
<keyword evidence="2 5" id="KW-0547">Nucleotide-binding</keyword>
<dbReference type="InterPro" id="IPR000719">
    <property type="entry name" value="Prot_kinase_dom"/>
</dbReference>
<dbReference type="Gene3D" id="3.30.200.20">
    <property type="entry name" value="Phosphorylase Kinase, domain 1"/>
    <property type="match status" value="1"/>
</dbReference>
<dbReference type="PROSITE" id="PS00107">
    <property type="entry name" value="PROTEIN_KINASE_ATP"/>
    <property type="match status" value="1"/>
</dbReference>
<evidence type="ECO:0000313" key="8">
    <source>
        <dbReference type="EMBL" id="XBH04217.1"/>
    </source>
</evidence>
<evidence type="ECO:0000256" key="2">
    <source>
        <dbReference type="ARBA" id="ARBA00022741"/>
    </source>
</evidence>
<dbReference type="Pfam" id="PF20703">
    <property type="entry name" value="nSTAND1"/>
    <property type="match status" value="1"/>
</dbReference>
<dbReference type="InterPro" id="IPR005532">
    <property type="entry name" value="SUMF_dom"/>
</dbReference>
<dbReference type="InterPro" id="IPR017441">
    <property type="entry name" value="Protein_kinase_ATP_BS"/>
</dbReference>
<feature type="domain" description="Protein kinase" evidence="7">
    <location>
        <begin position="121"/>
        <end position="381"/>
    </location>
</feature>
<sequence>MPFDPHRVQAVFLKAVECLEPEARAAILDRECAANADLRGRVEALLRASELPNRLLDQPIVGPAGNDFMSLVSAAGDKLEGTEAEAPEGASTGSAPGIERLRVPNGSGRGSEGDPSKIGRYRIVHRLGQGGFGQVYLARDDELDRPVAIKIPNPERMTRAEDLKAFLVEARILARLDHPNIVPVFDVGTTGGGLCFVVSKFIEGSDLKARLEQTRPTWRDSAELVATIADALQYAHSQGLVHRDIKPANILIDASGKPCLSDFGLALKDDDFGKSGDLAGTPVYMSPEQVQGEGHRVDRRSDVFSLGIVLYELLTGVKPFQGDSLLELIAQISFAEPLPPHLLDQTIPPELTRICQKALSKRASERYSLAQEMAEELRLFLQSTTDAASRLGSTSSFKPPTSSDFQGVPPRLFPSQSGAGLRLHQIVPKGLRSFDKHDADFFLELLPGPRDKEGLPDSIRFWKRTIERVAPDPTFKVGLIYGPSGCGKSSLVKAGLLPRLGQHVLPVYLEATPDETEASLLNGLLRACPELDRESGLVAALASLRRGRILPPGRKLLLVLDQFEQWLFAKRSENTELLAALRQCDGERLQAIVMVRDDFWMAATRFMRGLEIRLIEGENSMAVDLFDVDHAREVLAAFGRAFGKLPRMASGQSREQRDFLEEAVYGLAEDGKVIPVHLALFAETMKGKDWNIATLLELGGTKGVGVRFLEETFGGPTAPPEPHDHRKAAQAVLKALLPTRGGDIKAKMKSRQELLEASRYAHRPGEFDDLIRMLDQDLRLITPIDPDRSPVMGQSKTNSSECLYQLSHDYLVQLLRDWLTREQGGSRRGRAELRLTERASLWSARTENRNLPSSAEWLTIRLLTNRRDWTGSQRLMMERAGWVYGRRALGLVISVCLIAWAAIEGFGALRASTLLESLHRVATPDVPAVVTQLASYRRWADPQLVSAINSTDDESREHLHASLALLAVDATQIDYLCKRLLSATPSEFRVLRDALEPHQSALRPRLWTALQQANPGDASLLPSAGALASYDPGSAQWEDVGSKLAQSLVSVNAIHLGPWIDALRPVRAKLLDPINAVLQDQKRPESEYTLATYILADFAADEPAQLAELLMVAGPKAFVSLFPSAAKWAGKVIPILKAELAKNITEYWNDPPFKPGWTQPETALVNRIEQAHGMVTARFAFCQTMPLDEWITTAKGLRNSGYRPVRLRPFADDKLVRVAAVWTRDRQNWRFSSGLTPEEVRRQDDQNREDGFLPVDVAGYQGIGNSGKSADQHSALWVEKSGEDDARMYVGTTAGEQEEVQQRFREAELIPRTLHALRGTEGPSTYCGVWGRPARAGIEGQAYRDQSDEDFAQSQTNLSEQSLIDVSVSQAPAGTTNAGDPDHHYSTVWSSDWRFEATSIHGLDPSAHWRECRERIAEGYRPVSWSAASHPASDGRPVTASVWHRPVITDEAKDNLAQRQARAAVALARLGESDEILPLLQHSADPRLRSFIINWLFPLGVDPQWIVTELDRIDPIAGSTPGQKRQPMDEILFHRGTSQRRALIQSLGTYGTHVLTTEAGKPLIGKLIELYRDDPDAGIHGATEWTLRQWKQRAKLKSLDAELMKLNDWGDRRWYVNGQGQSFALIEGPLEFRMGSPPAETERIPGKEPLRSVRIPHRFAIAAKEVTVEQFQHFLKLSGTTTDRYHASAAFLAKYSPDPQGPWVDPDWYMAAHYCNWLSEQEGLPRDQWCYIPTEGSVYSAGMSIPADVLERTGYRLPTEAEWEYACRAGAVTNRYYGHSINLLHAYARFQANSEEHAWVCGSLLSNDLGLFDMLGNVVEWCQDSSNAAGTRSKTIHAIEINSSEIVAENVPRVLRGGTFVNRPAIVRSAYRLWDAPSGRYTLNGFRPCRTWKSPVPMPSR</sequence>
<dbReference type="PROSITE" id="PS00108">
    <property type="entry name" value="PROTEIN_KINASE_ST"/>
    <property type="match status" value="1"/>
</dbReference>
<evidence type="ECO:0000256" key="4">
    <source>
        <dbReference type="ARBA" id="ARBA00022840"/>
    </source>
</evidence>
<keyword evidence="1" id="KW-0808">Transferase</keyword>
<dbReference type="GO" id="GO:0005524">
    <property type="term" value="F:ATP binding"/>
    <property type="evidence" value="ECO:0007669"/>
    <property type="project" value="UniProtKB-UniRule"/>
</dbReference>
<gene>
    <name evidence="8" type="ORF">V5E97_38885</name>
</gene>
<dbReference type="GO" id="GO:0004674">
    <property type="term" value="F:protein serine/threonine kinase activity"/>
    <property type="evidence" value="ECO:0007669"/>
    <property type="project" value="TreeGrafter"/>
</dbReference>
<protein>
    <submittedName>
        <fullName evidence="8">Protein kinase</fullName>
    </submittedName>
</protein>
<evidence type="ECO:0000256" key="5">
    <source>
        <dbReference type="PROSITE-ProRule" id="PRU10141"/>
    </source>
</evidence>
<dbReference type="InterPro" id="IPR049052">
    <property type="entry name" value="nSTAND1"/>
</dbReference>
<feature type="binding site" evidence="5">
    <location>
        <position position="150"/>
    </location>
    <ligand>
        <name>ATP</name>
        <dbReference type="ChEBI" id="CHEBI:30616"/>
    </ligand>
</feature>
<proteinExistence type="predicted"/>
<dbReference type="InterPro" id="IPR027417">
    <property type="entry name" value="P-loop_NTPase"/>
</dbReference>
<evidence type="ECO:0000256" key="1">
    <source>
        <dbReference type="ARBA" id="ARBA00022679"/>
    </source>
</evidence>
<dbReference type="PANTHER" id="PTHR43289:SF6">
    <property type="entry name" value="SERINE_THREONINE-PROTEIN KINASE NEKL-3"/>
    <property type="match status" value="1"/>
</dbReference>
<keyword evidence="4 5" id="KW-0067">ATP-binding</keyword>
<keyword evidence="3 8" id="KW-0418">Kinase</keyword>
<organism evidence="8">
    <name type="scientific">Singulisphaera sp. Ch08</name>
    <dbReference type="NCBI Taxonomy" id="3120278"/>
    <lineage>
        <taxon>Bacteria</taxon>
        <taxon>Pseudomonadati</taxon>
        <taxon>Planctomycetota</taxon>
        <taxon>Planctomycetia</taxon>
        <taxon>Isosphaerales</taxon>
        <taxon>Isosphaeraceae</taxon>
        <taxon>Singulisphaera</taxon>
    </lineage>
</organism>
<dbReference type="PANTHER" id="PTHR43289">
    <property type="entry name" value="MITOGEN-ACTIVATED PROTEIN KINASE KINASE KINASE 20-RELATED"/>
    <property type="match status" value="1"/>
</dbReference>
<evidence type="ECO:0000256" key="6">
    <source>
        <dbReference type="SAM" id="MobiDB-lite"/>
    </source>
</evidence>
<dbReference type="InterPro" id="IPR011009">
    <property type="entry name" value="Kinase-like_dom_sf"/>
</dbReference>
<dbReference type="Gene3D" id="3.90.1580.10">
    <property type="entry name" value="paralog of FGE (formylglycine-generating enzyme)"/>
    <property type="match status" value="1"/>
</dbReference>
<dbReference type="InterPro" id="IPR042095">
    <property type="entry name" value="SUMF_sf"/>
</dbReference>
<dbReference type="CDD" id="cd14014">
    <property type="entry name" value="STKc_PknB_like"/>
    <property type="match status" value="1"/>
</dbReference>
<dbReference type="Gene3D" id="3.40.50.300">
    <property type="entry name" value="P-loop containing nucleotide triphosphate hydrolases"/>
    <property type="match status" value="1"/>
</dbReference>